<dbReference type="Proteomes" id="UP000051952">
    <property type="component" value="Unassembled WGS sequence"/>
</dbReference>
<name>A0A0S4KKE0_BODSA</name>
<evidence type="ECO:0000256" key="1">
    <source>
        <dbReference type="SAM" id="MobiDB-lite"/>
    </source>
</evidence>
<feature type="region of interest" description="Disordered" evidence="1">
    <location>
        <begin position="318"/>
        <end position="367"/>
    </location>
</feature>
<gene>
    <name evidence="3" type="ORF">BSAL_22430</name>
</gene>
<sequence>MLLCSVTTTVTGAILNVCISSTALAPNIQTLSDCLNYTGAQVIASAAATSSATTSSNLRALQFNTTQSKVLTYTLTNWAQAVLLAFVRSQSTRTRMYVQLTTASVANNQISIVNTTTGSWWVLDYGAAMMTDGTSTGQTDQIQISGYLSTVAQTQSMMFGSTSLIKSPAYGEMSTVVNAQAQQAALAFVTYPSSGSYAFFGAVYPVPQTSLTASQIVSITSEALQNRPSQNQKNNLHFQMLAGIAANGSLVNFSFYRTTYTDLAISDTPVPTTLAGGVTQAPITDSVIGWYIYLVIGIGVVAAIGFFIFLAKKARLKKEDKKKTAKRRKKEEDKFNKMASDLRSGIKHDDEEDHRELESGGEDKNYY</sequence>
<evidence type="ECO:0000313" key="3">
    <source>
        <dbReference type="EMBL" id="CUI15058.1"/>
    </source>
</evidence>
<dbReference type="EMBL" id="CYKH01001752">
    <property type="protein sequence ID" value="CUI15058.1"/>
    <property type="molecule type" value="Genomic_DNA"/>
</dbReference>
<feature type="transmembrane region" description="Helical" evidence="2">
    <location>
        <begin position="290"/>
        <end position="311"/>
    </location>
</feature>
<keyword evidence="4" id="KW-1185">Reference proteome</keyword>
<feature type="compositionally biased region" description="Basic and acidic residues" evidence="1">
    <location>
        <begin position="344"/>
        <end position="367"/>
    </location>
</feature>
<reference evidence="4" key="1">
    <citation type="submission" date="2015-09" db="EMBL/GenBank/DDBJ databases">
        <authorList>
            <consortium name="Pathogen Informatics"/>
        </authorList>
    </citation>
    <scope>NUCLEOTIDE SEQUENCE [LARGE SCALE GENOMIC DNA]</scope>
    <source>
        <strain evidence="4">Lake Konstanz</strain>
    </source>
</reference>
<accession>A0A0S4KKE0</accession>
<dbReference type="VEuPathDB" id="TriTrypDB:BSAL_22430"/>
<protein>
    <submittedName>
        <fullName evidence="3">Membrane-associated protein, putative</fullName>
    </submittedName>
</protein>
<keyword evidence="2" id="KW-0812">Transmembrane</keyword>
<proteinExistence type="predicted"/>
<keyword evidence="2" id="KW-1133">Transmembrane helix</keyword>
<dbReference type="AlphaFoldDB" id="A0A0S4KKE0"/>
<keyword evidence="2" id="KW-0472">Membrane</keyword>
<evidence type="ECO:0000313" key="4">
    <source>
        <dbReference type="Proteomes" id="UP000051952"/>
    </source>
</evidence>
<evidence type="ECO:0000256" key="2">
    <source>
        <dbReference type="SAM" id="Phobius"/>
    </source>
</evidence>
<organism evidence="3 4">
    <name type="scientific">Bodo saltans</name>
    <name type="common">Flagellated protozoan</name>
    <dbReference type="NCBI Taxonomy" id="75058"/>
    <lineage>
        <taxon>Eukaryota</taxon>
        <taxon>Discoba</taxon>
        <taxon>Euglenozoa</taxon>
        <taxon>Kinetoplastea</taxon>
        <taxon>Metakinetoplastina</taxon>
        <taxon>Eubodonida</taxon>
        <taxon>Bodonidae</taxon>
        <taxon>Bodo</taxon>
    </lineage>
</organism>